<evidence type="ECO:0000256" key="1">
    <source>
        <dbReference type="ARBA" id="ARBA00004127"/>
    </source>
</evidence>
<evidence type="ECO:0000256" key="2">
    <source>
        <dbReference type="ARBA" id="ARBA00022692"/>
    </source>
</evidence>
<dbReference type="PANTHER" id="PTHR31851">
    <property type="entry name" value="FE(2+)/MN(2+) TRANSPORTER PCL1"/>
    <property type="match status" value="1"/>
</dbReference>
<name>A0A1F6AGR7_9BACT</name>
<accession>A0A1F6AGR7</accession>
<dbReference type="STRING" id="1798392.A3A79_00280"/>
<feature type="transmembrane region" description="Helical" evidence="5">
    <location>
        <begin position="220"/>
        <end position="242"/>
    </location>
</feature>
<dbReference type="InterPro" id="IPR008217">
    <property type="entry name" value="Ccc1_fam"/>
</dbReference>
<dbReference type="GO" id="GO:0012505">
    <property type="term" value="C:endomembrane system"/>
    <property type="evidence" value="ECO:0007669"/>
    <property type="project" value="UniProtKB-SubCell"/>
</dbReference>
<gene>
    <name evidence="6" type="ORF">A3A79_00280</name>
</gene>
<evidence type="ECO:0000256" key="3">
    <source>
        <dbReference type="ARBA" id="ARBA00022989"/>
    </source>
</evidence>
<evidence type="ECO:0000256" key="4">
    <source>
        <dbReference type="ARBA" id="ARBA00023136"/>
    </source>
</evidence>
<evidence type="ECO:0000313" key="6">
    <source>
        <dbReference type="EMBL" id="OGG23632.1"/>
    </source>
</evidence>
<protein>
    <recommendedName>
        <fullName evidence="8">GMP synthase</fullName>
    </recommendedName>
</protein>
<organism evidence="6 7">
    <name type="scientific">Candidatus Gottesmanbacteria bacterium RIFCSPLOWO2_01_FULL_43_11b</name>
    <dbReference type="NCBI Taxonomy" id="1798392"/>
    <lineage>
        <taxon>Bacteria</taxon>
        <taxon>Candidatus Gottesmaniibacteriota</taxon>
    </lineage>
</organism>
<feature type="transmembrane region" description="Helical" evidence="5">
    <location>
        <begin position="21"/>
        <end position="45"/>
    </location>
</feature>
<evidence type="ECO:0000313" key="7">
    <source>
        <dbReference type="Proteomes" id="UP000178759"/>
    </source>
</evidence>
<comment type="subcellular location">
    <subcellularLocation>
        <location evidence="1">Endomembrane system</location>
        <topology evidence="1">Multi-pass membrane protein</topology>
    </subcellularLocation>
</comment>
<dbReference type="GO" id="GO:0005384">
    <property type="term" value="F:manganese ion transmembrane transporter activity"/>
    <property type="evidence" value="ECO:0007669"/>
    <property type="project" value="InterPro"/>
</dbReference>
<keyword evidence="4 5" id="KW-0472">Membrane</keyword>
<dbReference type="EMBL" id="MFJV01000001">
    <property type="protein sequence ID" value="OGG23632.1"/>
    <property type="molecule type" value="Genomic_DNA"/>
</dbReference>
<evidence type="ECO:0008006" key="8">
    <source>
        <dbReference type="Google" id="ProtNLM"/>
    </source>
</evidence>
<keyword evidence="3 5" id="KW-1133">Transmembrane helix</keyword>
<feature type="transmembrane region" description="Helical" evidence="5">
    <location>
        <begin position="160"/>
        <end position="183"/>
    </location>
</feature>
<comment type="caution">
    <text evidence="6">The sequence shown here is derived from an EMBL/GenBank/DDBJ whole genome shotgun (WGS) entry which is preliminary data.</text>
</comment>
<dbReference type="Proteomes" id="UP000178759">
    <property type="component" value="Unassembled WGS sequence"/>
</dbReference>
<evidence type="ECO:0000256" key="5">
    <source>
        <dbReference type="SAM" id="Phobius"/>
    </source>
</evidence>
<proteinExistence type="predicted"/>
<reference evidence="6 7" key="1">
    <citation type="journal article" date="2016" name="Nat. Commun.">
        <title>Thousands of microbial genomes shed light on interconnected biogeochemical processes in an aquifer system.</title>
        <authorList>
            <person name="Anantharaman K."/>
            <person name="Brown C.T."/>
            <person name="Hug L.A."/>
            <person name="Sharon I."/>
            <person name="Castelle C.J."/>
            <person name="Probst A.J."/>
            <person name="Thomas B.C."/>
            <person name="Singh A."/>
            <person name="Wilkins M.J."/>
            <person name="Karaoz U."/>
            <person name="Brodie E.L."/>
            <person name="Williams K.H."/>
            <person name="Hubbard S.S."/>
            <person name="Banfield J.F."/>
        </authorList>
    </citation>
    <scope>NUCLEOTIDE SEQUENCE [LARGE SCALE GENOMIC DNA]</scope>
</reference>
<dbReference type="Pfam" id="PF01988">
    <property type="entry name" value="VIT1"/>
    <property type="match status" value="1"/>
</dbReference>
<keyword evidence="2 5" id="KW-0812">Transmembrane</keyword>
<sequence length="244" mass="27279">MNFDLEEHLRKEHKRTAFSQYLREIVYGGNDGIVTTFAVVAGFAGAQRDPATSAVPVVSVLLFGLANLFADGLSMSLGSFLSIRADQDVYRNERAKEHHEIIHSTQSEFDETVEILKRQKFGEADAQAIAKLYQKNETYWTEFMMTDELQMTNPENEKPVSIALATFGAFIFFGFIPLVPYVLRLKQGNLFEISVLFTAAALIFLGFFRAIVARQRMLRGIIETLIVGGSAAGVAYLVGSFFRI</sequence>
<dbReference type="AlphaFoldDB" id="A0A1F6AGR7"/>
<feature type="transmembrane region" description="Helical" evidence="5">
    <location>
        <begin position="189"/>
        <end position="208"/>
    </location>
</feature>
<dbReference type="GO" id="GO:0030026">
    <property type="term" value="P:intracellular manganese ion homeostasis"/>
    <property type="evidence" value="ECO:0007669"/>
    <property type="project" value="InterPro"/>
</dbReference>